<dbReference type="RefSeq" id="WP_148966553.1">
    <property type="nucleotide sequence ID" value="NZ_JBNIKZ010000007.1"/>
</dbReference>
<gene>
    <name evidence="2" type="ORF">FZC74_15770</name>
</gene>
<reference evidence="2 3" key="1">
    <citation type="submission" date="2019-08" db="EMBL/GenBank/DDBJ databases">
        <title>Bacillus genomes from the desert of Cuatro Cienegas, Coahuila.</title>
        <authorList>
            <person name="Olmedo-Alvarez G."/>
        </authorList>
    </citation>
    <scope>NUCLEOTIDE SEQUENCE [LARGE SCALE GENOMIC DNA]</scope>
    <source>
        <strain evidence="2 3">CH88_3T</strain>
    </source>
</reference>
<dbReference type="PROSITE" id="PS51186">
    <property type="entry name" value="GNAT"/>
    <property type="match status" value="1"/>
</dbReference>
<dbReference type="SUPFAM" id="SSF55729">
    <property type="entry name" value="Acyl-CoA N-acyltransferases (Nat)"/>
    <property type="match status" value="1"/>
</dbReference>
<dbReference type="InterPro" id="IPR016181">
    <property type="entry name" value="Acyl_CoA_acyltransferase"/>
</dbReference>
<dbReference type="GO" id="GO:0016747">
    <property type="term" value="F:acyltransferase activity, transferring groups other than amino-acyl groups"/>
    <property type="evidence" value="ECO:0007669"/>
    <property type="project" value="InterPro"/>
</dbReference>
<dbReference type="PANTHER" id="PTHR43415:SF3">
    <property type="entry name" value="GNAT-FAMILY ACETYLTRANSFERASE"/>
    <property type="match status" value="1"/>
</dbReference>
<protein>
    <submittedName>
        <fullName evidence="2">GNAT family N-acetyltransferase</fullName>
    </submittedName>
</protein>
<dbReference type="InterPro" id="IPR000182">
    <property type="entry name" value="GNAT_dom"/>
</dbReference>
<organism evidence="2 3">
    <name type="scientific">Sutcliffiella horikoshii</name>
    <dbReference type="NCBI Taxonomy" id="79883"/>
    <lineage>
        <taxon>Bacteria</taxon>
        <taxon>Bacillati</taxon>
        <taxon>Bacillota</taxon>
        <taxon>Bacilli</taxon>
        <taxon>Bacillales</taxon>
        <taxon>Bacillaceae</taxon>
        <taxon>Sutcliffiella</taxon>
    </lineage>
</organism>
<proteinExistence type="predicted"/>
<sequence length="152" mass="17710">MIFELITPKSLEITMGIVNSNPSYNVLENGRPSRTIQEVSSEFLNTSTESYLIKYDGKYIGIIDFLKNNPKDNHPWIGLLIIHQDYHSKGYGKKVYLSFEEKIIHQNSWKSVRLGVLKNNKKAIKFWECLGFQYYAKSEWDGKTVGCYEKNF</sequence>
<comment type="caution">
    <text evidence="2">The sequence shown here is derived from an EMBL/GenBank/DDBJ whole genome shotgun (WGS) entry which is preliminary data.</text>
</comment>
<evidence type="ECO:0000313" key="3">
    <source>
        <dbReference type="Proteomes" id="UP000323393"/>
    </source>
</evidence>
<name>A0AA94WLB7_9BACI</name>
<dbReference type="CDD" id="cd04301">
    <property type="entry name" value="NAT_SF"/>
    <property type="match status" value="1"/>
</dbReference>
<dbReference type="EMBL" id="VTEU01000007">
    <property type="protein sequence ID" value="TYS57494.1"/>
    <property type="molecule type" value="Genomic_DNA"/>
</dbReference>
<dbReference type="PANTHER" id="PTHR43415">
    <property type="entry name" value="SPERMIDINE N(1)-ACETYLTRANSFERASE"/>
    <property type="match status" value="1"/>
</dbReference>
<dbReference type="Proteomes" id="UP000323393">
    <property type="component" value="Unassembled WGS sequence"/>
</dbReference>
<dbReference type="Pfam" id="PF00583">
    <property type="entry name" value="Acetyltransf_1"/>
    <property type="match status" value="1"/>
</dbReference>
<dbReference type="Gene3D" id="3.40.630.30">
    <property type="match status" value="1"/>
</dbReference>
<evidence type="ECO:0000259" key="1">
    <source>
        <dbReference type="PROSITE" id="PS51186"/>
    </source>
</evidence>
<accession>A0AA94WLB7</accession>
<feature type="domain" description="N-acetyltransferase" evidence="1">
    <location>
        <begin position="1"/>
        <end position="152"/>
    </location>
</feature>
<dbReference type="AlphaFoldDB" id="A0AA94WLB7"/>
<evidence type="ECO:0000313" key="2">
    <source>
        <dbReference type="EMBL" id="TYS57494.1"/>
    </source>
</evidence>